<reference evidence="7" key="2">
    <citation type="journal article" date="2021" name="PeerJ">
        <title>Extensive microbial diversity within the chicken gut microbiome revealed by metagenomics and culture.</title>
        <authorList>
            <person name="Gilroy R."/>
            <person name="Ravi A."/>
            <person name="Getino M."/>
            <person name="Pursley I."/>
            <person name="Horton D.L."/>
            <person name="Alikhan N.F."/>
            <person name="Baker D."/>
            <person name="Gharbi K."/>
            <person name="Hall N."/>
            <person name="Watson M."/>
            <person name="Adriaenssens E.M."/>
            <person name="Foster-Nyarko E."/>
            <person name="Jarju S."/>
            <person name="Secka A."/>
            <person name="Antonio M."/>
            <person name="Oren A."/>
            <person name="Chaudhuri R.R."/>
            <person name="La Ragione R."/>
            <person name="Hildebrand F."/>
            <person name="Pallen M.J."/>
        </authorList>
    </citation>
    <scope>NUCLEOTIDE SEQUENCE</scope>
    <source>
        <strain evidence="7">ChiGjej1B1-1684</strain>
    </source>
</reference>
<name>A0A9D1LY80_9FIRM</name>
<reference evidence="7" key="1">
    <citation type="submission" date="2020-10" db="EMBL/GenBank/DDBJ databases">
        <authorList>
            <person name="Gilroy R."/>
        </authorList>
    </citation>
    <scope>NUCLEOTIDE SEQUENCE</scope>
    <source>
        <strain evidence="7">ChiGjej1B1-1684</strain>
    </source>
</reference>
<keyword evidence="3" id="KW-0547">Nucleotide-binding</keyword>
<feature type="domain" description="Pyridoxamine kinase/Phosphomethylpyrimidine kinase" evidence="6">
    <location>
        <begin position="25"/>
        <end position="249"/>
    </location>
</feature>
<dbReference type="Pfam" id="PF08543">
    <property type="entry name" value="Phos_pyr_kin"/>
    <property type="match status" value="1"/>
</dbReference>
<evidence type="ECO:0000256" key="5">
    <source>
        <dbReference type="ARBA" id="ARBA00022840"/>
    </source>
</evidence>
<dbReference type="PANTHER" id="PTHR10534">
    <property type="entry name" value="PYRIDOXAL KINASE"/>
    <property type="match status" value="1"/>
</dbReference>
<keyword evidence="2 7" id="KW-0808">Transferase</keyword>
<dbReference type="EC" id="2.7.1.35" evidence="1"/>
<dbReference type="GO" id="GO:0005524">
    <property type="term" value="F:ATP binding"/>
    <property type="evidence" value="ECO:0007669"/>
    <property type="project" value="UniProtKB-KW"/>
</dbReference>
<keyword evidence="5" id="KW-0067">ATP-binding</keyword>
<dbReference type="InterPro" id="IPR029056">
    <property type="entry name" value="Ribokinase-like"/>
</dbReference>
<evidence type="ECO:0000256" key="4">
    <source>
        <dbReference type="ARBA" id="ARBA00022777"/>
    </source>
</evidence>
<keyword evidence="4 7" id="KW-0418">Kinase</keyword>
<organism evidence="7 8">
    <name type="scientific">Candidatus Limousia pullorum</name>
    <dbReference type="NCBI Taxonomy" id="2840860"/>
    <lineage>
        <taxon>Bacteria</taxon>
        <taxon>Bacillati</taxon>
        <taxon>Bacillota</taxon>
        <taxon>Clostridia</taxon>
        <taxon>Eubacteriales</taxon>
        <taxon>Oscillospiraceae</taxon>
        <taxon>Oscillospiraceae incertae sedis</taxon>
        <taxon>Candidatus Limousia</taxon>
    </lineage>
</organism>
<evidence type="ECO:0000256" key="1">
    <source>
        <dbReference type="ARBA" id="ARBA00012104"/>
    </source>
</evidence>
<dbReference type="SUPFAM" id="SSF53613">
    <property type="entry name" value="Ribokinase-like"/>
    <property type="match status" value="1"/>
</dbReference>
<comment type="caution">
    <text evidence="7">The sequence shown here is derived from an EMBL/GenBank/DDBJ whole genome shotgun (WGS) entry which is preliminary data.</text>
</comment>
<evidence type="ECO:0000256" key="2">
    <source>
        <dbReference type="ARBA" id="ARBA00022679"/>
    </source>
</evidence>
<evidence type="ECO:0000313" key="8">
    <source>
        <dbReference type="Proteomes" id="UP000824118"/>
    </source>
</evidence>
<evidence type="ECO:0000313" key="7">
    <source>
        <dbReference type="EMBL" id="HIU50208.1"/>
    </source>
</evidence>
<dbReference type="PANTHER" id="PTHR10534:SF2">
    <property type="entry name" value="PYRIDOXAL KINASE"/>
    <property type="match status" value="1"/>
</dbReference>
<dbReference type="InterPro" id="IPR004625">
    <property type="entry name" value="PyrdxlKinase"/>
</dbReference>
<dbReference type="GO" id="GO:0008478">
    <property type="term" value="F:pyridoxal kinase activity"/>
    <property type="evidence" value="ECO:0007669"/>
    <property type="project" value="UniProtKB-EC"/>
</dbReference>
<dbReference type="CDD" id="cd01173">
    <property type="entry name" value="pyridoxal_pyridoxamine_kinase"/>
    <property type="match status" value="1"/>
</dbReference>
<dbReference type="EMBL" id="DVNG01000060">
    <property type="protein sequence ID" value="HIU50208.1"/>
    <property type="molecule type" value="Genomic_DNA"/>
</dbReference>
<dbReference type="NCBIfam" id="NF005491">
    <property type="entry name" value="PRK07105.1"/>
    <property type="match status" value="1"/>
</dbReference>
<evidence type="ECO:0000256" key="3">
    <source>
        <dbReference type="ARBA" id="ARBA00022741"/>
    </source>
</evidence>
<protein>
    <recommendedName>
        <fullName evidence="1">pyridoxal kinase</fullName>
        <ecNumber evidence="1">2.7.1.35</ecNumber>
    </recommendedName>
</protein>
<dbReference type="GO" id="GO:0005829">
    <property type="term" value="C:cytosol"/>
    <property type="evidence" value="ECO:0007669"/>
    <property type="project" value="TreeGrafter"/>
</dbReference>
<dbReference type="AlphaFoldDB" id="A0A9D1LY80"/>
<dbReference type="InterPro" id="IPR013749">
    <property type="entry name" value="PM/HMP-P_kinase-1"/>
</dbReference>
<dbReference type="GO" id="GO:0009443">
    <property type="term" value="P:pyridoxal 5'-phosphate salvage"/>
    <property type="evidence" value="ECO:0007669"/>
    <property type="project" value="InterPro"/>
</dbReference>
<proteinExistence type="predicted"/>
<dbReference type="Proteomes" id="UP000824118">
    <property type="component" value="Unassembled WGS sequence"/>
</dbReference>
<accession>A0A9D1LY80</accession>
<evidence type="ECO:0000259" key="6">
    <source>
        <dbReference type="Pfam" id="PF08543"/>
    </source>
</evidence>
<dbReference type="Gene3D" id="3.40.1190.20">
    <property type="match status" value="1"/>
</dbReference>
<sequence length="275" mass="30398">MKRIVTIQDISCLGKCSLTVALPIISAMGVEAAIIPTAVLSTHTMFKGFTCKDLDDQIVPITDHWKEQGIKFDGIYTGYLASEAQIQTVMSVIEKLKDNTVVVVDPAMADNGKLYPAFDEAFSKEMAKLCGVADIILPNITEACFMTGTEYKEKYDENYVFELVKKLAALGCKKIILKGVVMHGNYGVLVYDCEANTYKTYFHERIPVGYHGTGDIFSSAFVGALMGGKSLEDSVKIAADYVVECIRITAEREGSNWYGVDFETAIPFLVDRMRK</sequence>
<gene>
    <name evidence="7" type="ORF">IAD22_04260</name>
</gene>